<feature type="compositionally biased region" description="Gly residues" evidence="1">
    <location>
        <begin position="8"/>
        <end position="53"/>
    </location>
</feature>
<reference evidence="4 5" key="1">
    <citation type="submission" date="2020-06" db="EMBL/GenBank/DDBJ databases">
        <title>Genome mining for natural products.</title>
        <authorList>
            <person name="Zhang B."/>
            <person name="Shi J."/>
            <person name="Ge H."/>
        </authorList>
    </citation>
    <scope>NUCLEOTIDE SEQUENCE [LARGE SCALE GENOMIC DNA]</scope>
    <source>
        <strain evidence="4 5">NA00687</strain>
    </source>
</reference>
<evidence type="ECO:0000256" key="1">
    <source>
        <dbReference type="SAM" id="MobiDB-lite"/>
    </source>
</evidence>
<feature type="domain" description="SMODS and SLOG-associating 2TM effector" evidence="3">
    <location>
        <begin position="95"/>
        <end position="282"/>
    </location>
</feature>
<proteinExistence type="predicted"/>
<organism evidence="4 5">
    <name type="scientific">Streptomyces buecherae</name>
    <dbReference type="NCBI Taxonomy" id="2763006"/>
    <lineage>
        <taxon>Bacteria</taxon>
        <taxon>Bacillati</taxon>
        <taxon>Actinomycetota</taxon>
        <taxon>Actinomycetes</taxon>
        <taxon>Kitasatosporales</taxon>
        <taxon>Streptomycetaceae</taxon>
        <taxon>Streptomyces</taxon>
    </lineage>
</organism>
<dbReference type="EMBL" id="CP054929">
    <property type="protein sequence ID" value="QKW54644.1"/>
    <property type="molecule type" value="Genomic_DNA"/>
</dbReference>
<dbReference type="Proteomes" id="UP000509303">
    <property type="component" value="Chromosome"/>
</dbReference>
<keyword evidence="2" id="KW-1133">Transmembrane helix</keyword>
<feature type="compositionally biased region" description="Gly residues" evidence="1">
    <location>
        <begin position="60"/>
        <end position="72"/>
    </location>
</feature>
<gene>
    <name evidence="4" type="ORF">HUT08_19990</name>
</gene>
<evidence type="ECO:0000313" key="5">
    <source>
        <dbReference type="Proteomes" id="UP000509303"/>
    </source>
</evidence>
<feature type="region of interest" description="Disordered" evidence="1">
    <location>
        <begin position="284"/>
        <end position="315"/>
    </location>
</feature>
<sequence length="315" mass="32885">MRPEGLPRGEGGTSGTGAAGGGGESGGGCGGPGAPGGPGGPMGPGGPDDGSGAGDHWPSGDGGRGPHAGRPGGRAARAGDEPYGGRRAARRRPADLLGRPIPLGDWGEPTERLDELYRWAEEGALRVADWYLADRAWKRRAARSLRAGAALAATVGAVLPLLELTHTLSAGAAWGCLALVAAVACLACDRFFGLTSGWMRDMATAQAVHRRLEALQFDWSVENVREVLGPTDGTASEAAERCLGVLRRFVEDVTELVRAETADWMIEFGSRSAPLSTQSLAWHARPESGTPLSRLLLPPGTRPNMPRQRPPESPR</sequence>
<dbReference type="Pfam" id="PF18183">
    <property type="entry name" value="SLATT_2"/>
    <property type="match status" value="1"/>
</dbReference>
<evidence type="ECO:0000259" key="3">
    <source>
        <dbReference type="Pfam" id="PF18183"/>
    </source>
</evidence>
<keyword evidence="2" id="KW-0812">Transmembrane</keyword>
<feature type="transmembrane region" description="Helical" evidence="2">
    <location>
        <begin position="168"/>
        <end position="192"/>
    </location>
</feature>
<name>A0A7H8NJA3_9ACTN</name>
<evidence type="ECO:0000256" key="2">
    <source>
        <dbReference type="SAM" id="Phobius"/>
    </source>
</evidence>
<dbReference type="InterPro" id="IPR040688">
    <property type="entry name" value="SLATT_2"/>
</dbReference>
<feature type="transmembrane region" description="Helical" evidence="2">
    <location>
        <begin position="145"/>
        <end position="162"/>
    </location>
</feature>
<dbReference type="AlphaFoldDB" id="A0A7H8NJA3"/>
<feature type="region of interest" description="Disordered" evidence="1">
    <location>
        <begin position="1"/>
        <end position="97"/>
    </location>
</feature>
<keyword evidence="2" id="KW-0472">Membrane</keyword>
<evidence type="ECO:0000313" key="4">
    <source>
        <dbReference type="EMBL" id="QKW54644.1"/>
    </source>
</evidence>
<accession>A0A7H8NJA3</accession>
<keyword evidence="5" id="KW-1185">Reference proteome</keyword>
<protein>
    <submittedName>
        <fullName evidence="4">SLATT domain-containing protein</fullName>
    </submittedName>
</protein>
<dbReference type="NCBIfam" id="NF033633">
    <property type="entry name" value="SLATT_2"/>
    <property type="match status" value="1"/>
</dbReference>